<keyword evidence="4" id="KW-0336">GPI-anchor</keyword>
<keyword evidence="3" id="KW-1003">Cell membrane</keyword>
<accession>A0A1J0R9D0</accession>
<evidence type="ECO:0000256" key="2">
    <source>
        <dbReference type="ARBA" id="ARBA00004609"/>
    </source>
</evidence>
<dbReference type="AlphaFoldDB" id="A0A1J0R9D0"/>
<evidence type="ECO:0000259" key="9">
    <source>
        <dbReference type="Pfam" id="PF13206"/>
    </source>
</evidence>
<keyword evidence="8" id="KW-0449">Lipoprotein</keyword>
<sequence length="257" mass="27730">MVPQKVAAQLPQDLQDAIWKQKWNLWGEAVLYLETAKTAENLQALYGIKTATQEQLDTIRHEISRLTDTAFKIYTVAAAKPKADVELARQLAEAIYGEGNSAADNLDQNSLTGASTGNYAAVCADASTNKGAKKLATAVLCACGILNSASSKVPCGTTDDSDPTWQNSNIPQQAKWTDIRAWCLPRLHESITAAEIRLAIQTAINTIHIKGADAYVGKHPTDTCDNFNGDSNGACLKKLVALSATSLWRKNCHGSER</sequence>
<dbReference type="GO" id="GO:0005886">
    <property type="term" value="C:plasma membrane"/>
    <property type="evidence" value="ECO:0007669"/>
    <property type="project" value="UniProtKB-SubCell"/>
</dbReference>
<comment type="function">
    <text evidence="1">VSG forms a coat on the surface of the parasite. The trypanosome evades the immune response of the host by expressing a series of antigenically distinct VSGs from an estimated 1000 VSG genes.</text>
</comment>
<dbReference type="GO" id="GO:0098552">
    <property type="term" value="C:side of membrane"/>
    <property type="evidence" value="ECO:0007669"/>
    <property type="project" value="UniProtKB-KW"/>
</dbReference>
<proteinExistence type="predicted"/>
<evidence type="ECO:0000256" key="3">
    <source>
        <dbReference type="ARBA" id="ARBA00022475"/>
    </source>
</evidence>
<dbReference type="InterPro" id="IPR025932">
    <property type="entry name" value="Trypano_VSG_B_N_dom"/>
</dbReference>
<keyword evidence="7" id="KW-0325">Glycoprotein</keyword>
<name>A0A1J0R9D0_9TRYP</name>
<feature type="domain" description="Trypanosome variant surface glycoprotein B-type N-terminal" evidence="9">
    <location>
        <begin position="13"/>
        <end position="237"/>
    </location>
</feature>
<evidence type="ECO:0000256" key="8">
    <source>
        <dbReference type="ARBA" id="ARBA00023288"/>
    </source>
</evidence>
<dbReference type="VEuPathDB" id="TriTrypDB:Tb427_000313500"/>
<dbReference type="EMBL" id="KX700458">
    <property type="protein sequence ID" value="APD74414.1"/>
    <property type="molecule type" value="Genomic_DNA"/>
</dbReference>
<evidence type="ECO:0000256" key="6">
    <source>
        <dbReference type="ARBA" id="ARBA00023136"/>
    </source>
</evidence>
<dbReference type="Pfam" id="PF13206">
    <property type="entry name" value="VSG_B"/>
    <property type="match status" value="1"/>
</dbReference>
<protein>
    <submittedName>
        <fullName evidence="10">Variant surface glycoprotein 1125.3025</fullName>
    </submittedName>
</protein>
<evidence type="ECO:0000256" key="5">
    <source>
        <dbReference type="ARBA" id="ARBA00022729"/>
    </source>
</evidence>
<organism evidence="10">
    <name type="scientific">Trypanosoma brucei</name>
    <dbReference type="NCBI Taxonomy" id="5691"/>
    <lineage>
        <taxon>Eukaryota</taxon>
        <taxon>Discoba</taxon>
        <taxon>Euglenozoa</taxon>
        <taxon>Kinetoplastea</taxon>
        <taxon>Metakinetoplastina</taxon>
        <taxon>Trypanosomatida</taxon>
        <taxon>Trypanosomatidae</taxon>
        <taxon>Trypanosoma</taxon>
    </lineage>
</organism>
<evidence type="ECO:0000256" key="4">
    <source>
        <dbReference type="ARBA" id="ARBA00022622"/>
    </source>
</evidence>
<reference evidence="10" key="1">
    <citation type="submission" date="2016-08" db="EMBL/GenBank/DDBJ databases">
        <title>VSG repertoire of Trypanosoma brucei EATRO 1125.</title>
        <authorList>
            <person name="Cross G.A."/>
        </authorList>
    </citation>
    <scope>NUCLEOTIDE SEQUENCE</scope>
    <source>
        <strain evidence="10">EATRO 1125</strain>
    </source>
</reference>
<evidence type="ECO:0000313" key="10">
    <source>
        <dbReference type="EMBL" id="APD74414.1"/>
    </source>
</evidence>
<keyword evidence="5" id="KW-0732">Signal</keyword>
<evidence type="ECO:0000256" key="7">
    <source>
        <dbReference type="ARBA" id="ARBA00023180"/>
    </source>
</evidence>
<comment type="subcellular location">
    <subcellularLocation>
        <location evidence="2">Cell membrane</location>
        <topology evidence="2">Lipid-anchor</topology>
        <topology evidence="2">GPI-anchor</topology>
    </subcellularLocation>
</comment>
<keyword evidence="6" id="KW-0472">Membrane</keyword>
<evidence type="ECO:0000256" key="1">
    <source>
        <dbReference type="ARBA" id="ARBA00002523"/>
    </source>
</evidence>